<dbReference type="Gene3D" id="3.40.50.720">
    <property type="entry name" value="NAD(P)-binding Rossmann-like Domain"/>
    <property type="match status" value="1"/>
</dbReference>
<dbReference type="EMBL" id="QZEY01000007">
    <property type="protein sequence ID" value="RJL31311.1"/>
    <property type="molecule type" value="Genomic_DNA"/>
</dbReference>
<evidence type="ECO:0000256" key="2">
    <source>
        <dbReference type="ARBA" id="ARBA00023002"/>
    </source>
</evidence>
<accession>A0A3A4AQH2</accession>
<dbReference type="OrthoDB" id="286404at2"/>
<dbReference type="Pfam" id="PF13561">
    <property type="entry name" value="adh_short_C2"/>
    <property type="match status" value="1"/>
</dbReference>
<reference evidence="4 5" key="1">
    <citation type="submission" date="2018-09" db="EMBL/GenBank/DDBJ databases">
        <title>YIM 75507 draft genome.</title>
        <authorList>
            <person name="Tang S."/>
            <person name="Feng Y."/>
        </authorList>
    </citation>
    <scope>NUCLEOTIDE SEQUENCE [LARGE SCALE GENOMIC DNA]</scope>
    <source>
        <strain evidence="4 5">YIM 75507</strain>
    </source>
</reference>
<dbReference type="FunFam" id="3.40.50.720:FF:000084">
    <property type="entry name" value="Short-chain dehydrogenase reductase"/>
    <property type="match status" value="1"/>
</dbReference>
<sequence>MERHAAGPAGCGPSGAGGRLWLRPSPAPASRPGDSARSRRPDHGEIDAVARGGRDGRGASNHDFGISRDRRGVGWSHAVELTDQGDWTRVTSEWEVESRGDLEALRPERLFSLDGKVALITGAGGGVGGWLALGLAAAGARVVLSDITGERCAGIAERLGAGGKEHHVVAADLRDPAAPPFIVEGVLSRFGRLDVVVNAAAVNERRPIAHADPEVWSSIADVNLRAAYFLAREAMLTMRETGGGSIVNITSVNAEIGVEDVSVYGAHKAALAQATKTMCVEWAKYRIRVNCISPGFLMTSLSRPLWQDEARAKWILARCPQRRPGWPEELVGACLLLASDAGSFISGASILVDGGLLAGSPWNP</sequence>
<name>A0A3A4AQH2_9ACTN</name>
<proteinExistence type="inferred from homology"/>
<keyword evidence="2" id="KW-0560">Oxidoreductase</keyword>
<feature type="compositionally biased region" description="Basic and acidic residues" evidence="3">
    <location>
        <begin position="34"/>
        <end position="57"/>
    </location>
</feature>
<dbReference type="GO" id="GO:0016616">
    <property type="term" value="F:oxidoreductase activity, acting on the CH-OH group of donors, NAD or NADP as acceptor"/>
    <property type="evidence" value="ECO:0007669"/>
    <property type="project" value="TreeGrafter"/>
</dbReference>
<dbReference type="PRINTS" id="PR00081">
    <property type="entry name" value="GDHRDH"/>
</dbReference>
<protein>
    <submittedName>
        <fullName evidence="4">SDR family oxidoreductase</fullName>
    </submittedName>
</protein>
<dbReference type="InterPro" id="IPR036291">
    <property type="entry name" value="NAD(P)-bd_dom_sf"/>
</dbReference>
<feature type="compositionally biased region" description="Gly residues" evidence="3">
    <location>
        <begin position="9"/>
        <end position="18"/>
    </location>
</feature>
<organism evidence="4 5">
    <name type="scientific">Bailinhaonella thermotolerans</name>
    <dbReference type="NCBI Taxonomy" id="1070861"/>
    <lineage>
        <taxon>Bacteria</taxon>
        <taxon>Bacillati</taxon>
        <taxon>Actinomycetota</taxon>
        <taxon>Actinomycetes</taxon>
        <taxon>Streptosporangiales</taxon>
        <taxon>Streptosporangiaceae</taxon>
        <taxon>Bailinhaonella</taxon>
    </lineage>
</organism>
<dbReference type="SUPFAM" id="SSF51735">
    <property type="entry name" value="NAD(P)-binding Rossmann-fold domains"/>
    <property type="match status" value="1"/>
</dbReference>
<dbReference type="Proteomes" id="UP000265768">
    <property type="component" value="Unassembled WGS sequence"/>
</dbReference>
<keyword evidence="5" id="KW-1185">Reference proteome</keyword>
<evidence type="ECO:0000256" key="3">
    <source>
        <dbReference type="SAM" id="MobiDB-lite"/>
    </source>
</evidence>
<comment type="caution">
    <text evidence="4">The sequence shown here is derived from an EMBL/GenBank/DDBJ whole genome shotgun (WGS) entry which is preliminary data.</text>
</comment>
<dbReference type="InterPro" id="IPR002347">
    <property type="entry name" value="SDR_fam"/>
</dbReference>
<comment type="similarity">
    <text evidence="1">Belongs to the short-chain dehydrogenases/reductases (SDR) family.</text>
</comment>
<gene>
    <name evidence="4" type="ORF">D5H75_19880</name>
</gene>
<evidence type="ECO:0000313" key="5">
    <source>
        <dbReference type="Proteomes" id="UP000265768"/>
    </source>
</evidence>
<evidence type="ECO:0000313" key="4">
    <source>
        <dbReference type="EMBL" id="RJL31311.1"/>
    </source>
</evidence>
<dbReference type="AlphaFoldDB" id="A0A3A4AQH2"/>
<dbReference type="PRINTS" id="PR00080">
    <property type="entry name" value="SDRFAMILY"/>
</dbReference>
<evidence type="ECO:0000256" key="1">
    <source>
        <dbReference type="ARBA" id="ARBA00006484"/>
    </source>
</evidence>
<feature type="region of interest" description="Disordered" evidence="3">
    <location>
        <begin position="1"/>
        <end position="67"/>
    </location>
</feature>
<dbReference type="PANTHER" id="PTHR42760">
    <property type="entry name" value="SHORT-CHAIN DEHYDROGENASES/REDUCTASES FAMILY MEMBER"/>
    <property type="match status" value="1"/>
</dbReference>